<gene>
    <name evidence="2" type="ORF">PQO03_12555</name>
</gene>
<feature type="transmembrane region" description="Helical" evidence="1">
    <location>
        <begin position="35"/>
        <end position="60"/>
    </location>
</feature>
<dbReference type="PANTHER" id="PTHR34821">
    <property type="entry name" value="INNER MEMBRANE PROTEIN YDCZ"/>
    <property type="match status" value="1"/>
</dbReference>
<keyword evidence="1" id="KW-1133">Transmembrane helix</keyword>
<feature type="transmembrane region" description="Helical" evidence="1">
    <location>
        <begin position="72"/>
        <end position="94"/>
    </location>
</feature>
<evidence type="ECO:0000313" key="3">
    <source>
        <dbReference type="Proteomes" id="UP001214250"/>
    </source>
</evidence>
<feature type="transmembrane region" description="Helical" evidence="1">
    <location>
        <begin position="132"/>
        <end position="148"/>
    </location>
</feature>
<dbReference type="InterPro" id="IPR006750">
    <property type="entry name" value="YdcZ"/>
</dbReference>
<reference evidence="2 3" key="1">
    <citation type="submission" date="2023-02" db="EMBL/GenBank/DDBJ databases">
        <title>Genome sequence of Lentisphaera profundi SAORIC-696.</title>
        <authorList>
            <person name="Kim e."/>
            <person name="Cho J.-C."/>
            <person name="Choi A."/>
            <person name="Kang I."/>
        </authorList>
    </citation>
    <scope>NUCLEOTIDE SEQUENCE [LARGE SCALE GENOMIC DNA]</scope>
    <source>
        <strain evidence="2 3">SAORIC-696</strain>
    </source>
</reference>
<organism evidence="2 3">
    <name type="scientific">Lentisphaera profundi</name>
    <dbReference type="NCBI Taxonomy" id="1658616"/>
    <lineage>
        <taxon>Bacteria</taxon>
        <taxon>Pseudomonadati</taxon>
        <taxon>Lentisphaerota</taxon>
        <taxon>Lentisphaeria</taxon>
        <taxon>Lentisphaerales</taxon>
        <taxon>Lentisphaeraceae</taxon>
        <taxon>Lentisphaera</taxon>
    </lineage>
</organism>
<keyword evidence="3" id="KW-1185">Reference proteome</keyword>
<dbReference type="RefSeq" id="WP_274153539.1">
    <property type="nucleotide sequence ID" value="NZ_CP117812.1"/>
</dbReference>
<feature type="transmembrane region" description="Helical" evidence="1">
    <location>
        <begin position="100"/>
        <end position="120"/>
    </location>
</feature>
<dbReference type="Pfam" id="PF04657">
    <property type="entry name" value="DMT_YdcZ"/>
    <property type="match status" value="1"/>
</dbReference>
<sequence>MNQISIVIFMFFVGSLIALQGSVNSALGKFLEHPLHAAIFSFGLGLVALLIASLCLKTGLPTTAKIFSAPKVILIGGLLGAVFVTSVILCVPKVGVANVVMAALCGQIVLSLILDHFGVFGAAARPIDLKRLAGALFVIIGVILVSLPRTR</sequence>
<dbReference type="Proteomes" id="UP001214250">
    <property type="component" value="Chromosome 2"/>
</dbReference>
<proteinExistence type="predicted"/>
<name>A0ABY7W312_9BACT</name>
<protein>
    <submittedName>
        <fullName evidence="2">DMT family transporter</fullName>
    </submittedName>
</protein>
<accession>A0ABY7W312</accession>
<dbReference type="EMBL" id="CP117812">
    <property type="protein sequence ID" value="WDE98668.1"/>
    <property type="molecule type" value="Genomic_DNA"/>
</dbReference>
<keyword evidence="1" id="KW-0812">Transmembrane</keyword>
<evidence type="ECO:0000313" key="2">
    <source>
        <dbReference type="EMBL" id="WDE98668.1"/>
    </source>
</evidence>
<evidence type="ECO:0000256" key="1">
    <source>
        <dbReference type="SAM" id="Phobius"/>
    </source>
</evidence>
<keyword evidence="1" id="KW-0472">Membrane</keyword>
<dbReference type="PANTHER" id="PTHR34821:SF2">
    <property type="entry name" value="INNER MEMBRANE PROTEIN YDCZ"/>
    <property type="match status" value="1"/>
</dbReference>